<gene>
    <name evidence="2" type="ORF">AVDCRST_MAG83-2274</name>
</gene>
<protein>
    <submittedName>
        <fullName evidence="2">Xanthine dehydrogenase iron-sulfur subunit / Xanthine dehydrogenase, FAD binding subunit</fullName>
        <ecNumber evidence="2">1.17.1.4</ecNumber>
    </submittedName>
</protein>
<evidence type="ECO:0000313" key="2">
    <source>
        <dbReference type="EMBL" id="CAA9252278.1"/>
    </source>
</evidence>
<evidence type="ECO:0000256" key="1">
    <source>
        <dbReference type="SAM" id="MobiDB-lite"/>
    </source>
</evidence>
<feature type="compositionally biased region" description="Basic residues" evidence="1">
    <location>
        <begin position="179"/>
        <end position="193"/>
    </location>
</feature>
<keyword evidence="2" id="KW-0560">Oxidoreductase</keyword>
<feature type="compositionally biased region" description="Basic residues" evidence="1">
    <location>
        <begin position="325"/>
        <end position="338"/>
    </location>
</feature>
<feature type="compositionally biased region" description="Gly residues" evidence="1">
    <location>
        <begin position="38"/>
        <end position="52"/>
    </location>
</feature>
<feature type="non-terminal residue" evidence="2">
    <location>
        <position position="503"/>
    </location>
</feature>
<feature type="compositionally biased region" description="Basic residues" evidence="1">
    <location>
        <begin position="403"/>
        <end position="420"/>
    </location>
</feature>
<feature type="compositionally biased region" description="Basic and acidic residues" evidence="1">
    <location>
        <begin position="1"/>
        <end position="18"/>
    </location>
</feature>
<feature type="compositionally biased region" description="Low complexity" evidence="1">
    <location>
        <begin position="373"/>
        <end position="387"/>
    </location>
</feature>
<dbReference type="EMBL" id="CADCTE010000124">
    <property type="protein sequence ID" value="CAA9252278.1"/>
    <property type="molecule type" value="Genomic_DNA"/>
</dbReference>
<dbReference type="AlphaFoldDB" id="A0A6J4IGS5"/>
<proteinExistence type="predicted"/>
<sequence>GCYADHRQRLDPPLRRDLSAPPAARLAAGRRADRGQGRLRGGGVRGLRGAGGTARRRRPHPMDLGECLPAPRPGLRRPGSRDGRRPRNGRRPADGRGAAPGATGNGRTRWLPMRLLHPRLRLLHGGGVLPPRAGPLRLRRPRRDRHRRRGGGTRDRPRERPQRLRPSFPQRQPLPLHRVPAHPRRRLRPRRPGGGRPAAAPPGPARPGGPAHPGGVGRLPIHSTRQHGRAPRPARAAPGRPGARRCDGRRRRGEPPAQQAAAGARGRPPRTAPGTHPRRRPDRDRHRAHPFRGRTRPGRPGAPAEPALSPVRLPADPQRRDTRREPRHRLTHRRHRARPAGPRRLGDSCLRRRRARGAARQVLHRVPPERPQARGAPARGAPAVAAGRNHRVLQDRQAALRRHLQRRRGLRPAARGRHHRLGPDRHERSGRHAAAGAAHGGGPGGAALDRGDGRRRRGGDGDRGHSDRRPAGHRPLPLGDARPVGPPVLCADVSRARPGGDPV</sequence>
<reference evidence="2" key="1">
    <citation type="submission" date="2020-02" db="EMBL/GenBank/DDBJ databases">
        <authorList>
            <person name="Meier V. D."/>
        </authorList>
    </citation>
    <scope>NUCLEOTIDE SEQUENCE</scope>
    <source>
        <strain evidence="2">AVDCRST_MAG83</strain>
    </source>
</reference>
<dbReference type="EC" id="1.17.1.4" evidence="2"/>
<accession>A0A6J4IGS5</accession>
<name>A0A6J4IGS5_9MICC</name>
<feature type="compositionally biased region" description="Low complexity" evidence="1">
    <location>
        <begin position="298"/>
        <end position="307"/>
    </location>
</feature>
<feature type="region of interest" description="Disordered" evidence="1">
    <location>
        <begin position="1"/>
        <end position="110"/>
    </location>
</feature>
<organism evidence="2">
    <name type="scientific">uncultured Arthrobacter sp</name>
    <dbReference type="NCBI Taxonomy" id="114050"/>
    <lineage>
        <taxon>Bacteria</taxon>
        <taxon>Bacillati</taxon>
        <taxon>Actinomycetota</taxon>
        <taxon>Actinomycetes</taxon>
        <taxon>Micrococcales</taxon>
        <taxon>Micrococcaceae</taxon>
        <taxon>Arthrobacter</taxon>
        <taxon>environmental samples</taxon>
    </lineage>
</organism>
<feature type="compositionally biased region" description="Low complexity" evidence="1">
    <location>
        <begin position="19"/>
        <end position="29"/>
    </location>
</feature>
<feature type="region of interest" description="Disordered" evidence="1">
    <location>
        <begin position="124"/>
        <end position="391"/>
    </location>
</feature>
<feature type="non-terminal residue" evidence="2">
    <location>
        <position position="1"/>
    </location>
</feature>
<dbReference type="GO" id="GO:0004854">
    <property type="term" value="F:xanthine dehydrogenase activity"/>
    <property type="evidence" value="ECO:0007669"/>
    <property type="project" value="UniProtKB-EC"/>
</dbReference>
<feature type="compositionally biased region" description="Basic residues" evidence="1">
    <location>
        <begin position="137"/>
        <end position="151"/>
    </location>
</feature>
<feature type="compositionally biased region" description="Basic and acidic residues" evidence="1">
    <location>
        <begin position="458"/>
        <end position="470"/>
    </location>
</feature>
<feature type="region of interest" description="Disordered" evidence="1">
    <location>
        <begin position="403"/>
        <end position="503"/>
    </location>
</feature>
<feature type="compositionally biased region" description="Low complexity" evidence="1">
    <location>
        <begin position="255"/>
        <end position="266"/>
    </location>
</feature>
<feature type="compositionally biased region" description="Basic and acidic residues" evidence="1">
    <location>
        <begin position="152"/>
        <end position="162"/>
    </location>
</feature>
<feature type="compositionally biased region" description="Basic residues" evidence="1">
    <location>
        <begin position="276"/>
        <end position="297"/>
    </location>
</feature>